<comment type="catalytic activity">
    <reaction evidence="11">
        <text>a quinone + NADH + 5 H(+)(in) = a quinol + NAD(+) + 4 H(+)(out)</text>
        <dbReference type="Rhea" id="RHEA:57888"/>
        <dbReference type="ChEBI" id="CHEBI:15378"/>
        <dbReference type="ChEBI" id="CHEBI:24646"/>
        <dbReference type="ChEBI" id="CHEBI:57540"/>
        <dbReference type="ChEBI" id="CHEBI:57945"/>
        <dbReference type="ChEBI" id="CHEBI:132124"/>
    </reaction>
</comment>
<protein>
    <recommendedName>
        <fullName evidence="11">NADH-quinone oxidoreductase subunit</fullName>
        <ecNumber evidence="11">7.1.1.-</ecNumber>
    </recommendedName>
</protein>
<keyword evidence="3" id="KW-0813">Transport</keyword>
<evidence type="ECO:0000256" key="7">
    <source>
        <dbReference type="ARBA" id="ARBA00022967"/>
    </source>
</evidence>
<evidence type="ECO:0000256" key="3">
    <source>
        <dbReference type="ARBA" id="ARBA00022448"/>
    </source>
</evidence>
<evidence type="ECO:0000256" key="6">
    <source>
        <dbReference type="ARBA" id="ARBA00022719"/>
    </source>
</evidence>
<dbReference type="GO" id="GO:0005886">
    <property type="term" value="C:plasma membrane"/>
    <property type="evidence" value="ECO:0007669"/>
    <property type="project" value="UniProtKB-SubCell"/>
</dbReference>
<evidence type="ECO:0000256" key="12">
    <source>
        <dbReference type="SAM" id="Phobius"/>
    </source>
</evidence>
<comment type="caution">
    <text evidence="13">The sequence shown here is derived from an EMBL/GenBank/DDBJ whole genome shotgun (WGS) entry which is preliminary data.</text>
</comment>
<dbReference type="GO" id="GO:0008137">
    <property type="term" value="F:NADH dehydrogenase (ubiquinone) activity"/>
    <property type="evidence" value="ECO:0007669"/>
    <property type="project" value="InterPro"/>
</dbReference>
<dbReference type="InterPro" id="IPR000440">
    <property type="entry name" value="NADH_UbQ/plastoQ_OxRdtase_su3"/>
</dbReference>
<comment type="subcellular location">
    <subcellularLocation>
        <location evidence="11">Cell membrane</location>
        <topology evidence="11">Multi-pass membrane protein</topology>
    </subcellularLocation>
    <subcellularLocation>
        <location evidence="1">Membrane</location>
    </subcellularLocation>
</comment>
<dbReference type="PATRIC" id="fig|1280514.3.peg.765"/>
<dbReference type="GO" id="GO:0030964">
    <property type="term" value="C:NADH dehydrogenase complex"/>
    <property type="evidence" value="ECO:0007669"/>
    <property type="project" value="TreeGrafter"/>
</dbReference>
<feature type="transmembrane region" description="Helical" evidence="12">
    <location>
        <begin position="95"/>
        <end position="114"/>
    </location>
</feature>
<keyword evidence="14" id="KW-1185">Reference proteome</keyword>
<dbReference type="STRING" id="1280514.AXFE_05760"/>
<keyword evidence="4" id="KW-1003">Cell membrane</keyword>
<name>A0A0D8HL78_9ACTN</name>
<dbReference type="PANTHER" id="PTHR11058:SF22">
    <property type="entry name" value="NADH-QUINONE OXIDOREDUCTASE SUBUNIT A"/>
    <property type="match status" value="1"/>
</dbReference>
<comment type="function">
    <text evidence="11">NDH-1 shuttles electrons from NADH, via FMN and iron-sulfur (Fe-S) centers, to quinones in the respiratory chain.</text>
</comment>
<dbReference type="GO" id="GO:0048038">
    <property type="term" value="F:quinone binding"/>
    <property type="evidence" value="ECO:0007669"/>
    <property type="project" value="UniProtKB-KW"/>
</dbReference>
<proteinExistence type="inferred from homology"/>
<keyword evidence="6 11" id="KW-0874">Quinone</keyword>
<evidence type="ECO:0000256" key="8">
    <source>
        <dbReference type="ARBA" id="ARBA00022989"/>
    </source>
</evidence>
<evidence type="ECO:0000313" key="14">
    <source>
        <dbReference type="Proteomes" id="UP000032360"/>
    </source>
</evidence>
<reference evidence="13 14" key="1">
    <citation type="submission" date="2015-01" db="EMBL/GenBank/DDBJ databases">
        <title>Draft genome of the acidophilic iron oxidizer Acidithrix ferrooxidans strain Py-F3.</title>
        <authorList>
            <person name="Poehlein A."/>
            <person name="Eisen S."/>
            <person name="Schloemann M."/>
            <person name="Johnson B.D."/>
            <person name="Daniel R."/>
            <person name="Muehling M."/>
        </authorList>
    </citation>
    <scope>NUCLEOTIDE SEQUENCE [LARGE SCALE GENOMIC DNA]</scope>
    <source>
        <strain evidence="13 14">Py-F3</strain>
    </source>
</reference>
<dbReference type="AlphaFoldDB" id="A0A0D8HL78"/>
<dbReference type="PANTHER" id="PTHR11058">
    <property type="entry name" value="NADH-UBIQUINONE OXIDOREDUCTASE CHAIN 3"/>
    <property type="match status" value="1"/>
</dbReference>
<keyword evidence="7" id="KW-1278">Translocase</keyword>
<gene>
    <name evidence="13" type="primary">nqo7</name>
    <name evidence="13" type="ORF">AXFE_05760</name>
</gene>
<evidence type="ECO:0000256" key="4">
    <source>
        <dbReference type="ARBA" id="ARBA00022475"/>
    </source>
</evidence>
<organism evidence="13 14">
    <name type="scientific">Acidithrix ferrooxidans</name>
    <dbReference type="NCBI Taxonomy" id="1280514"/>
    <lineage>
        <taxon>Bacteria</taxon>
        <taxon>Bacillati</taxon>
        <taxon>Actinomycetota</taxon>
        <taxon>Acidimicrobiia</taxon>
        <taxon>Acidimicrobiales</taxon>
        <taxon>Acidimicrobiaceae</taxon>
        <taxon>Acidithrix</taxon>
    </lineage>
</organism>
<dbReference type="InterPro" id="IPR038430">
    <property type="entry name" value="NDAH_ubi_oxred_su3_sf"/>
</dbReference>
<keyword evidence="9 11" id="KW-0520">NAD</keyword>
<evidence type="ECO:0000256" key="10">
    <source>
        <dbReference type="ARBA" id="ARBA00023136"/>
    </source>
</evidence>
<evidence type="ECO:0000256" key="2">
    <source>
        <dbReference type="ARBA" id="ARBA00008472"/>
    </source>
</evidence>
<keyword evidence="8 12" id="KW-1133">Transmembrane helix</keyword>
<evidence type="ECO:0000313" key="13">
    <source>
        <dbReference type="EMBL" id="KJF18624.1"/>
    </source>
</evidence>
<dbReference type="EMBL" id="JXYS01000012">
    <property type="protein sequence ID" value="KJF18624.1"/>
    <property type="molecule type" value="Genomic_DNA"/>
</dbReference>
<sequence length="147" mass="16200">MAPYLPIVIMLGLGMLFAAGSFIGSGLLAPKKPTNAKSAPYECGIVPQREPVARFPVRFYLIAMIFIIFDIEIIFLYPFAVVFHQLGSFGLSEMVVFAVVVFVSFVYLISNGALDWGPVKRYGIQEPYPQRTTTSTIRRVASGEEAA</sequence>
<dbReference type="RefSeq" id="WP_052604357.1">
    <property type="nucleotide sequence ID" value="NZ_JXYS01000012.1"/>
</dbReference>
<dbReference type="EC" id="7.1.1.-" evidence="11"/>
<dbReference type="Pfam" id="PF00507">
    <property type="entry name" value="Oxidored_q4"/>
    <property type="match status" value="1"/>
</dbReference>
<feature type="transmembrane region" description="Helical" evidence="12">
    <location>
        <begin position="6"/>
        <end position="29"/>
    </location>
</feature>
<dbReference type="Proteomes" id="UP000032360">
    <property type="component" value="Unassembled WGS sequence"/>
</dbReference>
<dbReference type="OrthoDB" id="9791970at2"/>
<comment type="similarity">
    <text evidence="2 11">Belongs to the complex I subunit 3 family.</text>
</comment>
<feature type="transmembrane region" description="Helical" evidence="12">
    <location>
        <begin position="59"/>
        <end position="83"/>
    </location>
</feature>
<dbReference type="Gene3D" id="1.20.58.1610">
    <property type="entry name" value="NADH:ubiquinone/plastoquinone oxidoreductase, chain 3"/>
    <property type="match status" value="1"/>
</dbReference>
<accession>A0A0D8HL78</accession>
<evidence type="ECO:0000256" key="1">
    <source>
        <dbReference type="ARBA" id="ARBA00004370"/>
    </source>
</evidence>
<evidence type="ECO:0000256" key="11">
    <source>
        <dbReference type="RuleBase" id="RU003639"/>
    </source>
</evidence>
<keyword evidence="5 11" id="KW-0812">Transmembrane</keyword>
<dbReference type="GO" id="GO:0016491">
    <property type="term" value="F:oxidoreductase activity"/>
    <property type="evidence" value="ECO:0007669"/>
    <property type="project" value="UniProtKB-KW"/>
</dbReference>
<keyword evidence="10 12" id="KW-0472">Membrane</keyword>
<keyword evidence="13" id="KW-0560">Oxidoreductase</keyword>
<evidence type="ECO:0000256" key="5">
    <source>
        <dbReference type="ARBA" id="ARBA00022692"/>
    </source>
</evidence>
<evidence type="ECO:0000256" key="9">
    <source>
        <dbReference type="ARBA" id="ARBA00023027"/>
    </source>
</evidence>